<dbReference type="PROSITE" id="PS50219">
    <property type="entry name" value="CNH"/>
    <property type="match status" value="1"/>
</dbReference>
<feature type="compositionally biased region" description="Low complexity" evidence="5">
    <location>
        <begin position="1089"/>
        <end position="1106"/>
    </location>
</feature>
<proteinExistence type="predicted"/>
<dbReference type="STRING" id="554065.E1ZET2"/>
<dbReference type="Pfam" id="PF10367">
    <property type="entry name" value="zf-Vps39_C"/>
    <property type="match status" value="1"/>
</dbReference>
<dbReference type="InParanoid" id="E1ZET2"/>
<feature type="region of interest" description="Disordered" evidence="5">
    <location>
        <begin position="1089"/>
        <end position="1118"/>
    </location>
</feature>
<dbReference type="KEGG" id="cvr:CHLNCDRAFT_134018"/>
<dbReference type="InterPro" id="IPR001180">
    <property type="entry name" value="CNH_dom"/>
</dbReference>
<dbReference type="GO" id="GO:0015031">
    <property type="term" value="P:protein transport"/>
    <property type="evidence" value="ECO:0007669"/>
    <property type="project" value="UniProtKB-KW"/>
</dbReference>
<keyword evidence="3" id="KW-0963">Cytoplasm</keyword>
<comment type="subcellular location">
    <subcellularLocation>
        <location evidence="1">Cytoplasm</location>
    </subcellularLocation>
</comment>
<dbReference type="GO" id="GO:0034058">
    <property type="term" value="P:endosomal vesicle fusion"/>
    <property type="evidence" value="ECO:0007669"/>
    <property type="project" value="TreeGrafter"/>
</dbReference>
<feature type="region of interest" description="Disordered" evidence="5">
    <location>
        <begin position="454"/>
        <end position="481"/>
    </location>
</feature>
<evidence type="ECO:0000256" key="2">
    <source>
        <dbReference type="ARBA" id="ARBA00022448"/>
    </source>
</evidence>
<dbReference type="OMA" id="EEYCNQV"/>
<feature type="compositionally biased region" description="Low complexity" evidence="5">
    <location>
        <begin position="463"/>
        <end position="473"/>
    </location>
</feature>
<evidence type="ECO:0000256" key="5">
    <source>
        <dbReference type="SAM" id="MobiDB-lite"/>
    </source>
</evidence>
<feature type="compositionally biased region" description="Gly residues" evidence="5">
    <location>
        <begin position="10"/>
        <end position="23"/>
    </location>
</feature>
<name>E1ZET2_CHLVA</name>
<dbReference type="Pfam" id="PF10366">
    <property type="entry name" value="Vps39_1"/>
    <property type="match status" value="1"/>
</dbReference>
<dbReference type="FunCoup" id="E1ZET2">
    <property type="interactions" value="1969"/>
</dbReference>
<evidence type="ECO:0000313" key="7">
    <source>
        <dbReference type="EMBL" id="EFN55715.1"/>
    </source>
</evidence>
<dbReference type="AlphaFoldDB" id="E1ZET2"/>
<dbReference type="RefSeq" id="XP_005847817.1">
    <property type="nucleotide sequence ID" value="XM_005847755.1"/>
</dbReference>
<sequence>MARDAAAAAKGGGGANRGGQGAAGGRHIDAFTLEHMLEEKRVACLEVWSHYVLVGLTDGTLLLVSQRRRVPSSSSLAASDADGSSASAGTDAAQAAQQAPGQPPPWAVVQSLRNFGKGQIKQLQVARERSMLLCLADDGVNAYVLPGLRLKAQAGRSRGASLFAWHGGSDTLAVVTKKRLALFKYEGLEFVFQREAYFPDAPTCMQLYMTVDVATAIVTPLFTTKGPAASMVPVSATEVLLARDSSGVLYGPEGRPSKRGGGSGAVDWAVPPAVLAVSEPYAVAVSEAGVEARLLQPLNAADLWQQLALALPAAATSCGVAPTAAADGSLFLASRGTGAIKQLRPVSFARQAEQLLGLGEHEEALAMAALIPLEQAEERRQLEDIIHLGYGRLLFRQGQYEEAMLHFGMSGLAGPLHLLRLFPSLAPPKLLAAAAAEQAAAAAEAAAASAVAGEGVGTREPSQAGEQAAAEAVQELEEAADAEPQGEAFVAAVQVVTPYLLSHRSRLAAAAASPARPATLLGGGGGSQQHTPQAVAGLAGEVEVEMGPSPSTRAVMVQQQLEGSATAALLDTSLLLALLAMPDSGALLRFVHRPNCVDLEAGEAALKGSGRYSELVALYQTKGRHSAALELLHALSQSPEQLPSPPQGAAAELRGLPGVWAAVKYVCHMPEGERDLGLISTHAKWMLAADPDAGLEMFGSMDPPLPPSAVLPMLTSYAPQLAGLYLEAALATGAADPSVYEQELARIYLERIARSTSSTIGAAKGAGAGKAAGKPAGKGAAKVAGEAAEGVVDEAAVPEYGKLKQLILSSCRLNYEALLLVIPQHRMLEIRAALLERLGRHTEALRIYIHRLRQLGAAEAYCDRVYQRRQQQLREQRHAELAAALRWQRQAASAAAGSGGAAPAGWASSSIAGLGGSSGSIRSLQFGGGGHSGSGTNLHAAGVPATKLQRAAGSGGDSEDGADIYLLMVQVLLEEEDSSGTFHHVEHAPDHAVWGEVPLASALPFLEGALWGAGERRRTAAVARNLRRSEHVGLLGELADARQRHVLLTPERNCSICYKRVGSAALVVFPTGMLAHYSCHRRASGAGQQASGRASADGTANGRVAVGAGGGSSFREWS</sequence>
<dbReference type="EMBL" id="GL433844">
    <property type="protein sequence ID" value="EFN55715.1"/>
    <property type="molecule type" value="Genomic_DNA"/>
</dbReference>
<accession>E1ZET2</accession>
<dbReference type="InterPro" id="IPR019453">
    <property type="entry name" value="VPS39/TGFA1_Znf"/>
</dbReference>
<dbReference type="PANTHER" id="PTHR12894:SF27">
    <property type="entry name" value="TRANSFORMING GROWTH FACTOR-BETA RECEPTOR-ASSOCIATED PROTEIN 1"/>
    <property type="match status" value="1"/>
</dbReference>
<evidence type="ECO:0000256" key="1">
    <source>
        <dbReference type="ARBA" id="ARBA00004496"/>
    </source>
</evidence>
<dbReference type="eggNOG" id="KOG2063">
    <property type="taxonomic scope" value="Eukaryota"/>
</dbReference>
<dbReference type="OrthoDB" id="5325112at2759"/>
<evidence type="ECO:0000256" key="3">
    <source>
        <dbReference type="ARBA" id="ARBA00022490"/>
    </source>
</evidence>
<dbReference type="GO" id="GO:0006914">
    <property type="term" value="P:autophagy"/>
    <property type="evidence" value="ECO:0007669"/>
    <property type="project" value="TreeGrafter"/>
</dbReference>
<dbReference type="PANTHER" id="PTHR12894">
    <property type="entry name" value="CNH DOMAIN CONTAINING"/>
    <property type="match status" value="1"/>
</dbReference>
<keyword evidence="8" id="KW-1185">Reference proteome</keyword>
<feature type="domain" description="CNH" evidence="6">
    <location>
        <begin position="39"/>
        <end position="322"/>
    </location>
</feature>
<dbReference type="GeneID" id="17354950"/>
<evidence type="ECO:0000313" key="8">
    <source>
        <dbReference type="Proteomes" id="UP000008141"/>
    </source>
</evidence>
<dbReference type="InterPro" id="IPR019452">
    <property type="entry name" value="VPS39/TGF_beta_rcpt-assoc_1"/>
</dbReference>
<dbReference type="Pfam" id="PF00780">
    <property type="entry name" value="CNH"/>
    <property type="match status" value="1"/>
</dbReference>
<keyword evidence="2" id="KW-0813">Transport</keyword>
<dbReference type="GO" id="GO:0016020">
    <property type="term" value="C:membrane"/>
    <property type="evidence" value="ECO:0007669"/>
    <property type="project" value="TreeGrafter"/>
</dbReference>
<reference evidence="7 8" key="1">
    <citation type="journal article" date="2010" name="Plant Cell">
        <title>The Chlorella variabilis NC64A genome reveals adaptation to photosymbiosis, coevolution with viruses, and cryptic sex.</title>
        <authorList>
            <person name="Blanc G."/>
            <person name="Duncan G."/>
            <person name="Agarkova I."/>
            <person name="Borodovsky M."/>
            <person name="Gurnon J."/>
            <person name="Kuo A."/>
            <person name="Lindquist E."/>
            <person name="Lucas S."/>
            <person name="Pangilinan J."/>
            <person name="Polle J."/>
            <person name="Salamov A."/>
            <person name="Terry A."/>
            <person name="Yamada T."/>
            <person name="Dunigan D.D."/>
            <person name="Grigoriev I.V."/>
            <person name="Claverie J.M."/>
            <person name="Van Etten J.L."/>
        </authorList>
    </citation>
    <scope>NUCLEOTIDE SEQUENCE [LARGE SCALE GENOMIC DNA]</scope>
    <source>
        <strain evidence="7 8">NC64A</strain>
    </source>
</reference>
<evidence type="ECO:0000259" key="6">
    <source>
        <dbReference type="PROSITE" id="PS50219"/>
    </source>
</evidence>
<evidence type="ECO:0000256" key="4">
    <source>
        <dbReference type="ARBA" id="ARBA00022927"/>
    </source>
</evidence>
<organism evidence="8">
    <name type="scientific">Chlorella variabilis</name>
    <name type="common">Green alga</name>
    <dbReference type="NCBI Taxonomy" id="554065"/>
    <lineage>
        <taxon>Eukaryota</taxon>
        <taxon>Viridiplantae</taxon>
        <taxon>Chlorophyta</taxon>
        <taxon>core chlorophytes</taxon>
        <taxon>Trebouxiophyceae</taxon>
        <taxon>Chlorellales</taxon>
        <taxon>Chlorellaceae</taxon>
        <taxon>Chlorella clade</taxon>
        <taxon>Chlorella</taxon>
    </lineage>
</organism>
<gene>
    <name evidence="7" type="ORF">CHLNCDRAFT_134018</name>
</gene>
<keyword evidence="4" id="KW-0653">Protein transport</keyword>
<feature type="compositionally biased region" description="Low complexity" evidence="5">
    <location>
        <begin position="73"/>
        <end position="100"/>
    </location>
</feature>
<dbReference type="GO" id="GO:0005737">
    <property type="term" value="C:cytoplasm"/>
    <property type="evidence" value="ECO:0007669"/>
    <property type="project" value="UniProtKB-SubCell"/>
</dbReference>
<dbReference type="InterPro" id="IPR032914">
    <property type="entry name" value="Vam6/VPS39/TRAP1"/>
</dbReference>
<feature type="region of interest" description="Disordered" evidence="5">
    <location>
        <begin position="1"/>
        <end position="23"/>
    </location>
</feature>
<protein>
    <recommendedName>
        <fullName evidence="6">CNH domain-containing protein</fullName>
    </recommendedName>
</protein>
<feature type="region of interest" description="Disordered" evidence="5">
    <location>
        <begin position="73"/>
        <end position="103"/>
    </location>
</feature>
<dbReference type="Proteomes" id="UP000008141">
    <property type="component" value="Unassembled WGS sequence"/>
</dbReference>